<dbReference type="PANTHER" id="PTHR47036">
    <property type="entry name" value="COBALT-FACTOR III C(17)-METHYLTRANSFERASE-RELATED"/>
    <property type="match status" value="1"/>
</dbReference>
<feature type="domain" description="CobE/GbiG C-terminal" evidence="1">
    <location>
        <begin position="6"/>
        <end position="130"/>
    </location>
</feature>
<dbReference type="RefSeq" id="WP_003986635.1">
    <property type="nucleotide sequence ID" value="NZ_CP043497.1"/>
</dbReference>
<dbReference type="InterPro" id="IPR051810">
    <property type="entry name" value="Precorrin_MeTrfase"/>
</dbReference>
<dbReference type="PANTHER" id="PTHR47036:SF1">
    <property type="entry name" value="COBALT-FACTOR III C(17)-METHYLTRANSFERASE-RELATED"/>
    <property type="match status" value="1"/>
</dbReference>
<dbReference type="InterPro" id="IPR036518">
    <property type="entry name" value="CobE/GbiG_C_sf"/>
</dbReference>
<protein>
    <submittedName>
        <fullName evidence="2">Cobalamin biosynthesis protein CbiG</fullName>
    </submittedName>
</protein>
<dbReference type="Proteomes" id="UP000829494">
    <property type="component" value="Chromosome"/>
</dbReference>
<reference evidence="2 3" key="1">
    <citation type="submission" date="2022-03" db="EMBL/GenBank/DDBJ databases">
        <title>Complete genome of Streptomyces rimosus ssp. rimosus R7 (=ATCC 10970).</title>
        <authorList>
            <person name="Beganovic S."/>
            <person name="Ruckert C."/>
            <person name="Busche T."/>
            <person name="Kalinowski J."/>
            <person name="Wittmann C."/>
        </authorList>
    </citation>
    <scope>NUCLEOTIDE SEQUENCE [LARGE SCALE GENOMIC DNA]</scope>
    <source>
        <strain evidence="2 3">R7</strain>
    </source>
</reference>
<evidence type="ECO:0000313" key="2">
    <source>
        <dbReference type="EMBL" id="UNZ06749.1"/>
    </source>
</evidence>
<name>A0ABY3Z9C2_STRRM</name>
<dbReference type="Gene3D" id="3.30.420.180">
    <property type="entry name" value="CobE/GbiG C-terminal domain"/>
    <property type="match status" value="1"/>
</dbReference>
<dbReference type="GeneID" id="66854117"/>
<organism evidence="2 3">
    <name type="scientific">Streptomyces rimosus subsp. rimosus</name>
    <dbReference type="NCBI Taxonomy" id="132474"/>
    <lineage>
        <taxon>Bacteria</taxon>
        <taxon>Bacillati</taxon>
        <taxon>Actinomycetota</taxon>
        <taxon>Actinomycetes</taxon>
        <taxon>Kitasatosporales</taxon>
        <taxon>Streptomycetaceae</taxon>
        <taxon>Streptomyces</taxon>
    </lineage>
</organism>
<keyword evidence="3" id="KW-1185">Reference proteome</keyword>
<evidence type="ECO:0000313" key="3">
    <source>
        <dbReference type="Proteomes" id="UP000829494"/>
    </source>
</evidence>
<accession>A0ABY3Z9C2</accession>
<proteinExistence type="predicted"/>
<dbReference type="InterPro" id="IPR002750">
    <property type="entry name" value="CobE/GbiG_C"/>
</dbReference>
<evidence type="ECO:0000259" key="1">
    <source>
        <dbReference type="Pfam" id="PF01890"/>
    </source>
</evidence>
<dbReference type="EMBL" id="CP094298">
    <property type="protein sequence ID" value="UNZ06749.1"/>
    <property type="molecule type" value="Genomic_DNA"/>
</dbReference>
<sequence length="143" mass="13981">MNAAPVVVGVGARRGVPAAEVLTLIADSLTLAGLPPDAVTALATVDTKASEPGLAEAARRLGVPLLTYPAAVLAAVSVPHPSHAPLAAAGTPSVAEAAALTAAGGGPGPAELVVGKRKSLPGARATCAVARARTTPHRTEERP</sequence>
<dbReference type="Pfam" id="PF01890">
    <property type="entry name" value="CbiG_C"/>
    <property type="match status" value="1"/>
</dbReference>
<dbReference type="SUPFAM" id="SSF159664">
    <property type="entry name" value="CobE/GbiG C-terminal domain-like"/>
    <property type="match status" value="1"/>
</dbReference>
<gene>
    <name evidence="2" type="ORF">SRIMR7_31800</name>
</gene>